<dbReference type="InterPro" id="IPR018490">
    <property type="entry name" value="cNMP-bd_dom_sf"/>
</dbReference>
<dbReference type="InterPro" id="IPR011990">
    <property type="entry name" value="TPR-like_helical_dom_sf"/>
</dbReference>
<gene>
    <name evidence="3" type="ordered locus">Hoch_3152</name>
</gene>
<dbReference type="InterPro" id="IPR050397">
    <property type="entry name" value="Env_Response_Regulators"/>
</dbReference>
<dbReference type="RefSeq" id="WP_012828254.1">
    <property type="nucleotide sequence ID" value="NC_013440.1"/>
</dbReference>
<dbReference type="Proteomes" id="UP000001880">
    <property type="component" value="Chromosome"/>
</dbReference>
<dbReference type="CDD" id="cd00038">
    <property type="entry name" value="CAP_ED"/>
    <property type="match status" value="2"/>
</dbReference>
<evidence type="ECO:0000313" key="3">
    <source>
        <dbReference type="EMBL" id="ACY15654.1"/>
    </source>
</evidence>
<dbReference type="PROSITE" id="PS50042">
    <property type="entry name" value="CNMP_BINDING_3"/>
    <property type="match status" value="2"/>
</dbReference>
<feature type="domain" description="Cyclic nucleotide-binding" evidence="2">
    <location>
        <begin position="331"/>
        <end position="444"/>
    </location>
</feature>
<evidence type="ECO:0000256" key="1">
    <source>
        <dbReference type="SAM" id="MobiDB-lite"/>
    </source>
</evidence>
<organism evidence="3 4">
    <name type="scientific">Haliangium ochraceum (strain DSM 14365 / JCM 11303 / SMP-2)</name>
    <dbReference type="NCBI Taxonomy" id="502025"/>
    <lineage>
        <taxon>Bacteria</taxon>
        <taxon>Pseudomonadati</taxon>
        <taxon>Myxococcota</taxon>
        <taxon>Polyangia</taxon>
        <taxon>Haliangiales</taxon>
        <taxon>Kofleriaceae</taxon>
        <taxon>Haliangium</taxon>
    </lineage>
</organism>
<protein>
    <submittedName>
        <fullName evidence="3">Putative transcriptional regulator, Crp/Fnr family</fullName>
    </submittedName>
</protein>
<evidence type="ECO:0000259" key="2">
    <source>
        <dbReference type="PROSITE" id="PS50042"/>
    </source>
</evidence>
<dbReference type="Gene3D" id="1.25.40.10">
    <property type="entry name" value="Tetratricopeptide repeat domain"/>
    <property type="match status" value="1"/>
</dbReference>
<feature type="region of interest" description="Disordered" evidence="1">
    <location>
        <begin position="464"/>
        <end position="487"/>
    </location>
</feature>
<dbReference type="eggNOG" id="COG0664">
    <property type="taxonomic scope" value="Bacteria"/>
</dbReference>
<feature type="domain" description="Cyclic nucleotide-binding" evidence="2">
    <location>
        <begin position="199"/>
        <end position="320"/>
    </location>
</feature>
<dbReference type="KEGG" id="hoh:Hoch_3152"/>
<keyword evidence="4" id="KW-1185">Reference proteome</keyword>
<dbReference type="InterPro" id="IPR014710">
    <property type="entry name" value="RmlC-like_jellyroll"/>
</dbReference>
<proteinExistence type="predicted"/>
<dbReference type="SMART" id="SM00100">
    <property type="entry name" value="cNMP"/>
    <property type="match status" value="2"/>
</dbReference>
<dbReference type="InterPro" id="IPR018488">
    <property type="entry name" value="cNMP-bd_CS"/>
</dbReference>
<dbReference type="PANTHER" id="PTHR24567:SF26">
    <property type="entry name" value="REGULATORY PROTEIN YEIL"/>
    <property type="match status" value="1"/>
</dbReference>
<dbReference type="EMBL" id="CP001804">
    <property type="protein sequence ID" value="ACY15654.1"/>
    <property type="molecule type" value="Genomic_DNA"/>
</dbReference>
<dbReference type="InterPro" id="IPR000595">
    <property type="entry name" value="cNMP-bd_dom"/>
</dbReference>
<feature type="region of interest" description="Disordered" evidence="1">
    <location>
        <begin position="103"/>
        <end position="122"/>
    </location>
</feature>
<dbReference type="GO" id="GO:0005829">
    <property type="term" value="C:cytosol"/>
    <property type="evidence" value="ECO:0007669"/>
    <property type="project" value="TreeGrafter"/>
</dbReference>
<evidence type="ECO:0000313" key="4">
    <source>
        <dbReference type="Proteomes" id="UP000001880"/>
    </source>
</evidence>
<dbReference type="OrthoDB" id="9771288at2"/>
<dbReference type="STRING" id="502025.Hoch_3152"/>
<sequence length="487" mass="52690">MASARETSLHDVRKLAARRCYDEALAGYREICARDPYDPDLWLELATVAESAGRDTDAMEALEHVLDLYEGTGMGEAVDVALRVLELAPGHVQARRIAAAFSRGHRPDDNGDSGDDDGAVPAPVWDLDLVPASVSQPVAVPLVPAVPMPAPASDSLATPRPRAPTLSVPVQRLPFAESASARPTAMLARMLESVRASPLLDVLDEEALSFLAEVGEVHHLRRGESVVREGERGDSLYLVLDGSVDVERYHPVLGTVVRLSTLSAGAFFGEQALVAGVTRSATVRARRRSVLLELDRLAIRFLSRRSDQVLVTLMRFFRARMVGTLMATSPLFHPFSAEERRAMVSRLRLRELPAQEVVVREGERAGGLYLVLIGTLVAFVGDETGGARKLGVLGAGDVFGEMSLIRDEPAMASVGTHTPSWILRLPREDFAQMVAAHPEVLDRLADIAAIRQAKNRGVLEAAAPGLVGREPSGPLRRRGLSRDDGED</sequence>
<dbReference type="GO" id="GO:0003700">
    <property type="term" value="F:DNA-binding transcription factor activity"/>
    <property type="evidence" value="ECO:0007669"/>
    <property type="project" value="TreeGrafter"/>
</dbReference>
<dbReference type="SUPFAM" id="SSF48452">
    <property type="entry name" value="TPR-like"/>
    <property type="match status" value="1"/>
</dbReference>
<dbReference type="PANTHER" id="PTHR24567">
    <property type="entry name" value="CRP FAMILY TRANSCRIPTIONAL REGULATORY PROTEIN"/>
    <property type="match status" value="1"/>
</dbReference>
<dbReference type="HOGENOM" id="CLU_043936_0_0_7"/>
<dbReference type="SUPFAM" id="SSF51206">
    <property type="entry name" value="cAMP-binding domain-like"/>
    <property type="match status" value="2"/>
</dbReference>
<accession>D0LSF5</accession>
<name>D0LSF5_HALO1</name>
<reference evidence="3 4" key="1">
    <citation type="journal article" date="2010" name="Stand. Genomic Sci.">
        <title>Complete genome sequence of Haliangium ochraceum type strain (SMP-2).</title>
        <authorList>
            <consortium name="US DOE Joint Genome Institute (JGI-PGF)"/>
            <person name="Ivanova N."/>
            <person name="Daum C."/>
            <person name="Lang E."/>
            <person name="Abt B."/>
            <person name="Kopitz M."/>
            <person name="Saunders E."/>
            <person name="Lapidus A."/>
            <person name="Lucas S."/>
            <person name="Glavina Del Rio T."/>
            <person name="Nolan M."/>
            <person name="Tice H."/>
            <person name="Copeland A."/>
            <person name="Cheng J.F."/>
            <person name="Chen F."/>
            <person name="Bruce D."/>
            <person name="Goodwin L."/>
            <person name="Pitluck S."/>
            <person name="Mavromatis K."/>
            <person name="Pati A."/>
            <person name="Mikhailova N."/>
            <person name="Chen A."/>
            <person name="Palaniappan K."/>
            <person name="Land M."/>
            <person name="Hauser L."/>
            <person name="Chang Y.J."/>
            <person name="Jeffries C.D."/>
            <person name="Detter J.C."/>
            <person name="Brettin T."/>
            <person name="Rohde M."/>
            <person name="Goker M."/>
            <person name="Bristow J."/>
            <person name="Markowitz V."/>
            <person name="Eisen J.A."/>
            <person name="Hugenholtz P."/>
            <person name="Kyrpides N.C."/>
            <person name="Klenk H.P."/>
        </authorList>
    </citation>
    <scope>NUCLEOTIDE SEQUENCE [LARGE SCALE GENOMIC DNA]</scope>
    <source>
        <strain evidence="4">DSM 14365 / CIP 107738 / JCM 11303 / AJ 13395 / SMP-2</strain>
    </source>
</reference>
<dbReference type="Pfam" id="PF00027">
    <property type="entry name" value="cNMP_binding"/>
    <property type="match status" value="2"/>
</dbReference>
<dbReference type="AlphaFoldDB" id="D0LSF5"/>
<dbReference type="PROSITE" id="PS00888">
    <property type="entry name" value="CNMP_BINDING_1"/>
    <property type="match status" value="2"/>
</dbReference>
<dbReference type="Gene3D" id="2.60.120.10">
    <property type="entry name" value="Jelly Rolls"/>
    <property type="match status" value="2"/>
</dbReference>
<dbReference type="PROSITE" id="PS00889">
    <property type="entry name" value="CNMP_BINDING_2"/>
    <property type="match status" value="1"/>
</dbReference>